<evidence type="ECO:0000313" key="3">
    <source>
        <dbReference type="Proteomes" id="UP000566813"/>
    </source>
</evidence>
<reference evidence="2 3" key="1">
    <citation type="submission" date="2020-08" db="EMBL/GenBank/DDBJ databases">
        <title>The genome sequence of type strain Novosphingobium flavum NBRC 111647.</title>
        <authorList>
            <person name="Liu Y."/>
        </authorList>
    </citation>
    <scope>NUCLEOTIDE SEQUENCE [LARGE SCALE GENOMIC DNA]</scope>
    <source>
        <strain evidence="2 3">NBRC 111647</strain>
    </source>
</reference>
<evidence type="ECO:0000256" key="1">
    <source>
        <dbReference type="SAM" id="Phobius"/>
    </source>
</evidence>
<dbReference type="AlphaFoldDB" id="A0A7X1KLI7"/>
<keyword evidence="3" id="KW-1185">Reference proteome</keyword>
<keyword evidence="1" id="KW-0472">Membrane</keyword>
<comment type="caution">
    <text evidence="2">The sequence shown here is derived from an EMBL/GenBank/DDBJ whole genome shotgun (WGS) entry which is preliminary data.</text>
</comment>
<feature type="transmembrane region" description="Helical" evidence="1">
    <location>
        <begin position="22"/>
        <end position="43"/>
    </location>
</feature>
<keyword evidence="1" id="KW-0812">Transmembrane</keyword>
<proteinExistence type="predicted"/>
<organism evidence="2 3">
    <name type="scientific">Novosphingobium flavum</name>
    <dbReference type="NCBI Taxonomy" id="1778672"/>
    <lineage>
        <taxon>Bacteria</taxon>
        <taxon>Pseudomonadati</taxon>
        <taxon>Pseudomonadota</taxon>
        <taxon>Alphaproteobacteria</taxon>
        <taxon>Sphingomonadales</taxon>
        <taxon>Sphingomonadaceae</taxon>
        <taxon>Novosphingobium</taxon>
    </lineage>
</organism>
<dbReference type="EMBL" id="JACLAW010000006">
    <property type="protein sequence ID" value="MBC2665624.1"/>
    <property type="molecule type" value="Genomic_DNA"/>
</dbReference>
<name>A0A7X1KLI7_9SPHN</name>
<gene>
    <name evidence="2" type="ORF">H7F51_08815</name>
</gene>
<dbReference type="RefSeq" id="WP_185663896.1">
    <property type="nucleotide sequence ID" value="NZ_JACLAW010000006.1"/>
</dbReference>
<evidence type="ECO:0000313" key="2">
    <source>
        <dbReference type="EMBL" id="MBC2665624.1"/>
    </source>
</evidence>
<sequence>MTGAEFPASDPLGSVQVRAGLGWQYALADLALILFLVTASALARQQPPAPPAVTSAPTAPALADPVAVWRAGPGGPSLETWLAGQTLDPRQRLTIVARYSGGHAQEAFARAQGVMAEVKVLPRSTRMVVEPAPMDDLSATLTWDS</sequence>
<keyword evidence="1" id="KW-1133">Transmembrane helix</keyword>
<accession>A0A7X1KLI7</accession>
<protein>
    <submittedName>
        <fullName evidence="2">Uncharacterized protein</fullName>
    </submittedName>
</protein>
<dbReference type="Proteomes" id="UP000566813">
    <property type="component" value="Unassembled WGS sequence"/>
</dbReference>